<reference evidence="2" key="1">
    <citation type="submission" date="2020-05" db="EMBL/GenBank/DDBJ databases">
        <title>WGS assembly of Panicum virgatum.</title>
        <authorList>
            <person name="Lovell J.T."/>
            <person name="Jenkins J."/>
            <person name="Shu S."/>
            <person name="Juenger T.E."/>
            <person name="Schmutz J."/>
        </authorList>
    </citation>
    <scope>NUCLEOTIDE SEQUENCE</scope>
    <source>
        <strain evidence="2">AP13</strain>
    </source>
</reference>
<evidence type="ECO:0000256" key="1">
    <source>
        <dbReference type="SAM" id="SignalP"/>
    </source>
</evidence>
<feature type="signal peptide" evidence="1">
    <location>
        <begin position="1"/>
        <end position="28"/>
    </location>
</feature>
<evidence type="ECO:0000313" key="2">
    <source>
        <dbReference type="EMBL" id="KAG2581602.1"/>
    </source>
</evidence>
<comment type="caution">
    <text evidence="2">The sequence shown here is derived from an EMBL/GenBank/DDBJ whole genome shotgun (WGS) entry which is preliminary data.</text>
</comment>
<feature type="chain" id="PRO_5035926599" evidence="1">
    <location>
        <begin position="29"/>
        <end position="135"/>
    </location>
</feature>
<accession>A0A8T0R776</accession>
<evidence type="ECO:0000313" key="3">
    <source>
        <dbReference type="Proteomes" id="UP000823388"/>
    </source>
</evidence>
<name>A0A8T0R776_PANVG</name>
<dbReference type="Proteomes" id="UP000823388">
    <property type="component" value="Chromosome 6K"/>
</dbReference>
<keyword evidence="3" id="KW-1185">Reference proteome</keyword>
<gene>
    <name evidence="2" type="ORF">PVAP13_6KG060570</name>
</gene>
<keyword evidence="1" id="KW-0732">Signal</keyword>
<proteinExistence type="predicted"/>
<dbReference type="AlphaFoldDB" id="A0A8T0R776"/>
<dbReference type="EMBL" id="CM029047">
    <property type="protein sequence ID" value="KAG2581602.1"/>
    <property type="molecule type" value="Genomic_DNA"/>
</dbReference>
<protein>
    <submittedName>
        <fullName evidence="2">Uncharacterized protein</fullName>
    </submittedName>
</protein>
<organism evidence="2 3">
    <name type="scientific">Panicum virgatum</name>
    <name type="common">Blackwell switchgrass</name>
    <dbReference type="NCBI Taxonomy" id="38727"/>
    <lineage>
        <taxon>Eukaryota</taxon>
        <taxon>Viridiplantae</taxon>
        <taxon>Streptophyta</taxon>
        <taxon>Embryophyta</taxon>
        <taxon>Tracheophyta</taxon>
        <taxon>Spermatophyta</taxon>
        <taxon>Magnoliopsida</taxon>
        <taxon>Liliopsida</taxon>
        <taxon>Poales</taxon>
        <taxon>Poaceae</taxon>
        <taxon>PACMAD clade</taxon>
        <taxon>Panicoideae</taxon>
        <taxon>Panicodae</taxon>
        <taxon>Paniceae</taxon>
        <taxon>Panicinae</taxon>
        <taxon>Panicum</taxon>
        <taxon>Panicum sect. Hiantes</taxon>
    </lineage>
</organism>
<sequence length="135" mass="15115">MLIMATIVPPPVALFLVTATAPIQTISAQEQKLSPTKEKTVLICDKVCKQMYTWIMNITKQEIFCTPTFLSIPVTYLKRNDQEGKHRNLPAADKCNYGASKEGGEACNEMTQLQKSELRYSGQVSIKSPYLLVED</sequence>